<gene>
    <name evidence="3" type="ORF">CWE09_11990</name>
</gene>
<dbReference type="PANTHER" id="PTHR35894">
    <property type="entry name" value="GENERAL SECRETION PATHWAY PROTEIN A-RELATED"/>
    <property type="match status" value="1"/>
</dbReference>
<sequence>MLNIDDVTEIEADSLAMPLQITASQQEMLERLHNHTAFSEQIILLCGPQGAGKSSILEVFLEQASDYANLAYLPSPGNLQPTSIRKRLLKQLVQLDAYATQDTLEEALQRNLKSGTQHIVIVVDDASGLPPAILTEFQSLLANSELNTRQTRFSVILAGSLDWAARAKKGLSLGAAEPPVVLKVEPFNSTEKAWFARSLLDTQPVQVSDHRLRELLPGMGGYPGDIQKKLQDLVMPPKPKPQQSPGQENDNSKRNSSWLSAAHNKVLVIVAVAALLSLAFTLFLHRETLQDKLSAEPSGEQESAIEQTPPGQGPDTVVETAAEETEPEATSPTTLDYGDMLSRLRQSSQENRSERDLRFQLVQPLQALQDAEVEVEEAPEAPAEDTTAPIAEVDAAENDWLNSYDNQALWKAEADSYVLQIGAFSEENRLQSFLSEFENELDTMIYHTERNDSDWYVITLGRFASAEEARAYLEQDDALGELQPWPKSVAAIHNELAVVLE</sequence>
<dbReference type="GO" id="GO:0016887">
    <property type="term" value="F:ATP hydrolysis activity"/>
    <property type="evidence" value="ECO:0007669"/>
    <property type="project" value="InterPro"/>
</dbReference>
<dbReference type="InterPro" id="IPR007730">
    <property type="entry name" value="SPOR-like_dom"/>
</dbReference>
<dbReference type="InterPro" id="IPR049945">
    <property type="entry name" value="AAA_22"/>
</dbReference>
<accession>A0A432W3F1</accession>
<dbReference type="InterPro" id="IPR036680">
    <property type="entry name" value="SPOR-like_sf"/>
</dbReference>
<dbReference type="PANTHER" id="PTHR35894:SF1">
    <property type="entry name" value="PHOSPHORIBULOKINASE _ URIDINE KINASE FAMILY"/>
    <property type="match status" value="1"/>
</dbReference>
<dbReference type="RefSeq" id="WP_126804287.1">
    <property type="nucleotide sequence ID" value="NZ_PIPL01000003.1"/>
</dbReference>
<reference evidence="3 4" key="1">
    <citation type="journal article" date="2011" name="Front. Microbiol.">
        <title>Genomic signatures of strain selection and enhancement in Bacillus atrophaeus var. globigii, a historical biowarfare simulant.</title>
        <authorList>
            <person name="Gibbons H.S."/>
            <person name="Broomall S.M."/>
            <person name="McNew L.A."/>
            <person name="Daligault H."/>
            <person name="Chapman C."/>
            <person name="Bruce D."/>
            <person name="Karavis M."/>
            <person name="Krepps M."/>
            <person name="McGregor P.A."/>
            <person name="Hong C."/>
            <person name="Park K.H."/>
            <person name="Akmal A."/>
            <person name="Feldman A."/>
            <person name="Lin J.S."/>
            <person name="Chang W.E."/>
            <person name="Higgs B.W."/>
            <person name="Demirev P."/>
            <person name="Lindquist J."/>
            <person name="Liem A."/>
            <person name="Fochler E."/>
            <person name="Read T.D."/>
            <person name="Tapia R."/>
            <person name="Johnson S."/>
            <person name="Bishop-Lilly K.A."/>
            <person name="Detter C."/>
            <person name="Han C."/>
            <person name="Sozhamannan S."/>
            <person name="Rosenzweig C.N."/>
            <person name="Skowronski E.W."/>
        </authorList>
    </citation>
    <scope>NUCLEOTIDE SEQUENCE [LARGE SCALE GENOMIC DNA]</scope>
    <source>
        <strain evidence="3 4">MLST1</strain>
    </source>
</reference>
<feature type="domain" description="SPOR" evidence="2">
    <location>
        <begin position="411"/>
        <end position="489"/>
    </location>
</feature>
<dbReference type="GO" id="GO:0042834">
    <property type="term" value="F:peptidoglycan binding"/>
    <property type="evidence" value="ECO:0007669"/>
    <property type="project" value="InterPro"/>
</dbReference>
<dbReference type="InterPro" id="IPR052026">
    <property type="entry name" value="ExeA_AAA_ATPase_DNA-bind"/>
</dbReference>
<comment type="caution">
    <text evidence="3">The sequence shown here is derived from an EMBL/GenBank/DDBJ whole genome shotgun (WGS) entry which is preliminary data.</text>
</comment>
<name>A0A432W3F1_9GAMM</name>
<dbReference type="EMBL" id="PIPL01000003">
    <property type="protein sequence ID" value="RUO23867.1"/>
    <property type="molecule type" value="Genomic_DNA"/>
</dbReference>
<dbReference type="PROSITE" id="PS51724">
    <property type="entry name" value="SPOR"/>
    <property type="match status" value="1"/>
</dbReference>
<dbReference type="SUPFAM" id="SSF52540">
    <property type="entry name" value="P-loop containing nucleoside triphosphate hydrolases"/>
    <property type="match status" value="1"/>
</dbReference>
<dbReference type="OrthoDB" id="6189127at2"/>
<dbReference type="Pfam" id="PF13401">
    <property type="entry name" value="AAA_22"/>
    <property type="match status" value="1"/>
</dbReference>
<evidence type="ECO:0000313" key="3">
    <source>
        <dbReference type="EMBL" id="RUO23867.1"/>
    </source>
</evidence>
<feature type="compositionally biased region" description="Polar residues" evidence="1">
    <location>
        <begin position="246"/>
        <end position="255"/>
    </location>
</feature>
<evidence type="ECO:0000313" key="4">
    <source>
        <dbReference type="Proteomes" id="UP000288293"/>
    </source>
</evidence>
<dbReference type="Pfam" id="PF05036">
    <property type="entry name" value="SPOR"/>
    <property type="match status" value="1"/>
</dbReference>
<feature type="compositionally biased region" description="Polar residues" evidence="1">
    <location>
        <begin position="300"/>
        <end position="310"/>
    </location>
</feature>
<dbReference type="SUPFAM" id="SSF110997">
    <property type="entry name" value="Sporulation related repeat"/>
    <property type="match status" value="1"/>
</dbReference>
<dbReference type="Gene3D" id="3.30.70.1070">
    <property type="entry name" value="Sporulation related repeat"/>
    <property type="match status" value="1"/>
</dbReference>
<dbReference type="InterPro" id="IPR027417">
    <property type="entry name" value="P-loop_NTPase"/>
</dbReference>
<keyword evidence="4" id="KW-1185">Reference proteome</keyword>
<feature type="region of interest" description="Disordered" evidence="1">
    <location>
        <begin position="293"/>
        <end position="339"/>
    </location>
</feature>
<proteinExistence type="predicted"/>
<dbReference type="Gene3D" id="3.40.50.300">
    <property type="entry name" value="P-loop containing nucleotide triphosphate hydrolases"/>
    <property type="match status" value="1"/>
</dbReference>
<evidence type="ECO:0000259" key="2">
    <source>
        <dbReference type="PROSITE" id="PS51724"/>
    </source>
</evidence>
<evidence type="ECO:0000256" key="1">
    <source>
        <dbReference type="SAM" id="MobiDB-lite"/>
    </source>
</evidence>
<protein>
    <recommendedName>
        <fullName evidence="2">SPOR domain-containing protein</fullName>
    </recommendedName>
</protein>
<dbReference type="AlphaFoldDB" id="A0A432W3F1"/>
<organism evidence="3 4">
    <name type="scientific">Aliidiomarina minuta</name>
    <dbReference type="NCBI Taxonomy" id="880057"/>
    <lineage>
        <taxon>Bacteria</taxon>
        <taxon>Pseudomonadati</taxon>
        <taxon>Pseudomonadota</taxon>
        <taxon>Gammaproteobacteria</taxon>
        <taxon>Alteromonadales</taxon>
        <taxon>Idiomarinaceae</taxon>
        <taxon>Aliidiomarina</taxon>
    </lineage>
</organism>
<dbReference type="Proteomes" id="UP000288293">
    <property type="component" value="Unassembled WGS sequence"/>
</dbReference>
<feature type="region of interest" description="Disordered" evidence="1">
    <location>
        <begin position="234"/>
        <end position="255"/>
    </location>
</feature>